<dbReference type="Pfam" id="PF02591">
    <property type="entry name" value="Zn_ribbon_9"/>
    <property type="match status" value="1"/>
</dbReference>
<keyword evidence="1" id="KW-0175">Coiled coil</keyword>
<gene>
    <name evidence="4" type="ORF">GY22_15705</name>
</gene>
<feature type="coiled-coil region" evidence="1">
    <location>
        <begin position="15"/>
        <end position="116"/>
    </location>
</feature>
<keyword evidence="5" id="KW-1185">Reference proteome</keyword>
<dbReference type="Pfam" id="PF24481">
    <property type="entry name" value="CT398_CC"/>
    <property type="match status" value="1"/>
</dbReference>
<dbReference type="OrthoDB" id="9784388at2"/>
<evidence type="ECO:0000259" key="2">
    <source>
        <dbReference type="Pfam" id="PF02591"/>
    </source>
</evidence>
<feature type="domain" description="CT398-like coiled coil hairpin" evidence="3">
    <location>
        <begin position="15"/>
        <end position="193"/>
    </location>
</feature>
<dbReference type="EMBL" id="JSUH01000017">
    <property type="protein sequence ID" value="KHD96441.1"/>
    <property type="molecule type" value="Genomic_DNA"/>
</dbReference>
<comment type="caution">
    <text evidence="4">The sequence shown here is derived from an EMBL/GenBank/DDBJ whole genome shotgun (WGS) entry which is preliminary data.</text>
</comment>
<dbReference type="Gene3D" id="1.10.287.1490">
    <property type="match status" value="1"/>
</dbReference>
<evidence type="ECO:0000313" key="5">
    <source>
        <dbReference type="Proteomes" id="UP000030466"/>
    </source>
</evidence>
<evidence type="ECO:0000256" key="1">
    <source>
        <dbReference type="SAM" id="Coils"/>
    </source>
</evidence>
<protein>
    <submittedName>
        <fullName evidence="4">Uncharacterized protein</fullName>
    </submittedName>
</protein>
<dbReference type="Proteomes" id="UP000030466">
    <property type="component" value="Unassembled WGS sequence"/>
</dbReference>
<evidence type="ECO:0000313" key="4">
    <source>
        <dbReference type="EMBL" id="KHD96441.1"/>
    </source>
</evidence>
<dbReference type="InterPro" id="IPR056003">
    <property type="entry name" value="CT398_CC_hairpin"/>
</dbReference>
<name>A0A0A6VP39_KOCRO</name>
<dbReference type="RefSeq" id="WP_035929875.1">
    <property type="nucleotide sequence ID" value="NZ_JSUH01000017.1"/>
</dbReference>
<accession>A0A0A6VP39</accession>
<feature type="domain" description="C4-type zinc ribbon" evidence="2">
    <location>
        <begin position="207"/>
        <end position="241"/>
    </location>
</feature>
<proteinExistence type="predicted"/>
<reference evidence="4 5" key="1">
    <citation type="journal article" date="2003" name="Int. J. Syst. Evol. Microbiol.">
        <title>Kocuria polaris sp. nov., an orange-pigmented psychrophilic bacterium isolated from an Antarctic cyanobacterial mat sample.</title>
        <authorList>
            <person name="Reddy G.S."/>
            <person name="Prakash J.S."/>
            <person name="Prabahar V."/>
            <person name="Matsumoto G.I."/>
            <person name="Stackebrandt E."/>
            <person name="Shivaji S."/>
        </authorList>
    </citation>
    <scope>NUCLEOTIDE SEQUENCE [LARGE SCALE GENOMIC DNA]</scope>
    <source>
        <strain evidence="4 5">CMS 76or</strain>
    </source>
</reference>
<dbReference type="AlphaFoldDB" id="A0A0A6VP39"/>
<evidence type="ECO:0000259" key="3">
    <source>
        <dbReference type="Pfam" id="PF24481"/>
    </source>
</evidence>
<organism evidence="4 5">
    <name type="scientific">Kocuria rosea subsp. polaris</name>
    <dbReference type="NCBI Taxonomy" id="136273"/>
    <lineage>
        <taxon>Bacteria</taxon>
        <taxon>Bacillati</taxon>
        <taxon>Actinomycetota</taxon>
        <taxon>Actinomycetes</taxon>
        <taxon>Micrococcales</taxon>
        <taxon>Micrococcaceae</taxon>
        <taxon>Kocuria</taxon>
    </lineage>
</organism>
<sequence length="244" mass="26454">MSTATPEQQRALLELERVDARLRRIAARIAELQTDPEVAAALQLRARAIATAKELGSAEQDVRDRLAAAEQKVARVQASIEKDRRRLEQGGSAKDLMGLQHEIDTRTRQLAEAEEAELEVMQELEDAVAHRARITPRLKEADAEARRRVEARDAEGRALTAERDELAGTRPAAAEGVGHHGLLARYEKIRTGRGTDRPAAAELRGTACGSCGTALSPTDAATFRAAAPDEVLTCPECGVLLVRS</sequence>
<dbReference type="InterPro" id="IPR003743">
    <property type="entry name" value="Zf-RING_7"/>
</dbReference>